<feature type="compositionally biased region" description="Polar residues" evidence="1">
    <location>
        <begin position="68"/>
        <end position="80"/>
    </location>
</feature>
<organism evidence="2 3">
    <name type="scientific">Emiliania huxleyi (strain CCMP1516)</name>
    <dbReference type="NCBI Taxonomy" id="280463"/>
    <lineage>
        <taxon>Eukaryota</taxon>
        <taxon>Haptista</taxon>
        <taxon>Haptophyta</taxon>
        <taxon>Prymnesiophyceae</taxon>
        <taxon>Isochrysidales</taxon>
        <taxon>Noelaerhabdaceae</taxon>
        <taxon>Emiliania</taxon>
    </lineage>
</organism>
<reference evidence="3" key="1">
    <citation type="journal article" date="2013" name="Nature">
        <title>Pan genome of the phytoplankton Emiliania underpins its global distribution.</title>
        <authorList>
            <person name="Read B.A."/>
            <person name="Kegel J."/>
            <person name="Klute M.J."/>
            <person name="Kuo A."/>
            <person name="Lefebvre S.C."/>
            <person name="Maumus F."/>
            <person name="Mayer C."/>
            <person name="Miller J."/>
            <person name="Monier A."/>
            <person name="Salamov A."/>
            <person name="Young J."/>
            <person name="Aguilar M."/>
            <person name="Claverie J.M."/>
            <person name="Frickenhaus S."/>
            <person name="Gonzalez K."/>
            <person name="Herman E.K."/>
            <person name="Lin Y.C."/>
            <person name="Napier J."/>
            <person name="Ogata H."/>
            <person name="Sarno A.F."/>
            <person name="Shmutz J."/>
            <person name="Schroeder D."/>
            <person name="de Vargas C."/>
            <person name="Verret F."/>
            <person name="von Dassow P."/>
            <person name="Valentin K."/>
            <person name="Van de Peer Y."/>
            <person name="Wheeler G."/>
            <person name="Dacks J.B."/>
            <person name="Delwiche C.F."/>
            <person name="Dyhrman S.T."/>
            <person name="Glockner G."/>
            <person name="John U."/>
            <person name="Richards T."/>
            <person name="Worden A.Z."/>
            <person name="Zhang X."/>
            <person name="Grigoriev I.V."/>
            <person name="Allen A.E."/>
            <person name="Bidle K."/>
            <person name="Borodovsky M."/>
            <person name="Bowler C."/>
            <person name="Brownlee C."/>
            <person name="Cock J.M."/>
            <person name="Elias M."/>
            <person name="Gladyshev V.N."/>
            <person name="Groth M."/>
            <person name="Guda C."/>
            <person name="Hadaegh A."/>
            <person name="Iglesias-Rodriguez M.D."/>
            <person name="Jenkins J."/>
            <person name="Jones B.M."/>
            <person name="Lawson T."/>
            <person name="Leese F."/>
            <person name="Lindquist E."/>
            <person name="Lobanov A."/>
            <person name="Lomsadze A."/>
            <person name="Malik S.B."/>
            <person name="Marsh M.E."/>
            <person name="Mackinder L."/>
            <person name="Mock T."/>
            <person name="Mueller-Roeber B."/>
            <person name="Pagarete A."/>
            <person name="Parker M."/>
            <person name="Probert I."/>
            <person name="Quesneville H."/>
            <person name="Raines C."/>
            <person name="Rensing S.A."/>
            <person name="Riano-Pachon D.M."/>
            <person name="Richier S."/>
            <person name="Rokitta S."/>
            <person name="Shiraiwa Y."/>
            <person name="Soanes D.M."/>
            <person name="van der Giezen M."/>
            <person name="Wahlund T.M."/>
            <person name="Williams B."/>
            <person name="Wilson W."/>
            <person name="Wolfe G."/>
            <person name="Wurch L.L."/>
        </authorList>
    </citation>
    <scope>NUCLEOTIDE SEQUENCE</scope>
</reference>
<dbReference type="HOGENOM" id="CLU_494719_0_0_1"/>
<dbReference type="EnsemblProtists" id="EOD08232">
    <property type="protein sequence ID" value="EOD08232"/>
    <property type="gene ID" value="EMIHUDRAFT_217837"/>
</dbReference>
<evidence type="ECO:0000256" key="1">
    <source>
        <dbReference type="SAM" id="MobiDB-lite"/>
    </source>
</evidence>
<dbReference type="KEGG" id="ehx:EMIHUDRAFT_217837"/>
<dbReference type="PaxDb" id="2903-EOD08232"/>
<feature type="region of interest" description="Disordered" evidence="1">
    <location>
        <begin position="50"/>
        <end position="82"/>
    </location>
</feature>
<name>A0A0D3IAE7_EMIH1</name>
<reference evidence="2" key="2">
    <citation type="submission" date="2024-10" db="UniProtKB">
        <authorList>
            <consortium name="EnsemblProtists"/>
        </authorList>
    </citation>
    <scope>IDENTIFICATION</scope>
</reference>
<dbReference type="RefSeq" id="XP_005760661.1">
    <property type="nucleotide sequence ID" value="XM_005760604.1"/>
</dbReference>
<dbReference type="Proteomes" id="UP000013827">
    <property type="component" value="Unassembled WGS sequence"/>
</dbReference>
<accession>A0A0D3IAE7</accession>
<dbReference type="AlphaFoldDB" id="A0A0D3IAE7"/>
<evidence type="ECO:0008006" key="4">
    <source>
        <dbReference type="Google" id="ProtNLM"/>
    </source>
</evidence>
<evidence type="ECO:0000313" key="2">
    <source>
        <dbReference type="EnsemblProtists" id="EOD08232"/>
    </source>
</evidence>
<keyword evidence="3" id="KW-1185">Reference proteome</keyword>
<proteinExistence type="predicted"/>
<protein>
    <recommendedName>
        <fullName evidence="4">Glycosyltransferase family 92 protein</fullName>
    </recommendedName>
</protein>
<sequence>MIEGSLKKKIIVRRRRWTLRLQSQLTVLRETAGPNPRMTRIGREAIEGERVGGGGRRHAVREGEPQRRSGSGQTVASASQAEELRDFCSDRAAGVSSAGSEGVATAPCAGAGEELAAAPDYATHRMAAIASALAQGGGGSAALQQELQHALAWQATRGQYPPPPAIFGHASGLAQAQLTQAQLAYPDGGVAGGLLYAGSGASLGVPPPTVSQLASPVVYGFAPPAPVVYGVLAMQPAAALFLAPDVAGHSLSAMQRPPAHGLAAAPYPEPYPGLAEHSPLPQMDTPSLEALLSSPRWAGLVEAEFHSRGERDYFEQMDRQSGHIASVIPRARAAGLTHLLHIDDDELVYCAAGLPPLFRLLSAAGVERPNVHMQNVEALLPAPDCDNPFAAVRSFRHFPTQYCSYTNGKSFGVLAAAGLRSHGPHHFRSAATCGGGGAGSLDLPAGVAVVLHYESATYAKWRTKYLELARRHGDAPEVLSRVPFAFYRQSLSSARKLLHAEAEVRLRTPAAAERMRAAEEGAVRLWSKWKGITRLSPGGVTASPGRAAPDG</sequence>
<evidence type="ECO:0000313" key="3">
    <source>
        <dbReference type="Proteomes" id="UP000013827"/>
    </source>
</evidence>
<dbReference type="GeneID" id="17254371"/>